<dbReference type="AlphaFoldDB" id="A0A382KTF1"/>
<dbReference type="EMBL" id="UINC01081767">
    <property type="protein sequence ID" value="SVC25931.1"/>
    <property type="molecule type" value="Genomic_DNA"/>
</dbReference>
<dbReference type="InterPro" id="IPR008775">
    <property type="entry name" value="Phytyl_CoA_dOase-like"/>
</dbReference>
<dbReference type="Gene3D" id="2.60.120.620">
    <property type="entry name" value="q2cbj1_9rhob like domain"/>
    <property type="match status" value="1"/>
</dbReference>
<dbReference type="PANTHER" id="PTHR37563:SF2">
    <property type="entry name" value="PHYTANOYL-COA DIOXYGENASE FAMILY PROTEIN (AFU_ORTHOLOGUE AFUA_2G03330)"/>
    <property type="match status" value="1"/>
</dbReference>
<dbReference type="SUPFAM" id="SSF51197">
    <property type="entry name" value="Clavaminate synthase-like"/>
    <property type="match status" value="1"/>
</dbReference>
<feature type="non-terminal residue" evidence="1">
    <location>
        <position position="167"/>
    </location>
</feature>
<dbReference type="InterPro" id="IPR051961">
    <property type="entry name" value="Fungal_Metabolite_Diox"/>
</dbReference>
<evidence type="ECO:0008006" key="2">
    <source>
        <dbReference type="Google" id="ProtNLM"/>
    </source>
</evidence>
<protein>
    <recommendedName>
        <fullName evidence="2">Phytanoyl-CoA dioxygenase</fullName>
    </recommendedName>
</protein>
<evidence type="ECO:0000313" key="1">
    <source>
        <dbReference type="EMBL" id="SVC25931.1"/>
    </source>
</evidence>
<name>A0A382KTF1_9ZZZZ</name>
<dbReference type="PANTHER" id="PTHR37563">
    <property type="entry name" value="PHYTANOYL-COA DIOXYGENASE FAMILY PROTEIN (AFU_ORTHOLOGUE AFUA_2G03330)"/>
    <property type="match status" value="1"/>
</dbReference>
<proteinExistence type="predicted"/>
<gene>
    <name evidence="1" type="ORF">METZ01_LOCUS278785</name>
</gene>
<reference evidence="1" key="1">
    <citation type="submission" date="2018-05" db="EMBL/GenBank/DDBJ databases">
        <authorList>
            <person name="Lanie J.A."/>
            <person name="Ng W.-L."/>
            <person name="Kazmierczak K.M."/>
            <person name="Andrzejewski T.M."/>
            <person name="Davidsen T.M."/>
            <person name="Wayne K.J."/>
            <person name="Tettelin H."/>
            <person name="Glass J.I."/>
            <person name="Rusch D."/>
            <person name="Podicherti R."/>
            <person name="Tsui H.-C.T."/>
            <person name="Winkler M.E."/>
        </authorList>
    </citation>
    <scope>NUCLEOTIDE SEQUENCE</scope>
</reference>
<feature type="non-terminal residue" evidence="1">
    <location>
        <position position="1"/>
    </location>
</feature>
<sequence length="167" mass="18615">VDLTNQQQPHKRVLSQLESDGFSLLHRLCEPALTEQLLKVSREIEVDVKNTLGKKQIGIGSRAGYQEIVQRSPGRWDIPITPEQFAIVHQQMPWWTFITDILGQDAEHAFSGVVSSEPVSPEQHWHIDSPHEATVHLPAHAINVLIALTDLPLAMGPTEFACGSHLL</sequence>
<dbReference type="Pfam" id="PF05721">
    <property type="entry name" value="PhyH"/>
    <property type="match status" value="1"/>
</dbReference>
<organism evidence="1">
    <name type="scientific">marine metagenome</name>
    <dbReference type="NCBI Taxonomy" id="408172"/>
    <lineage>
        <taxon>unclassified sequences</taxon>
        <taxon>metagenomes</taxon>
        <taxon>ecological metagenomes</taxon>
    </lineage>
</organism>
<accession>A0A382KTF1</accession>